<dbReference type="Gene3D" id="2.40.10.230">
    <property type="entry name" value="Probable tRNA pseudouridine synthase domain"/>
    <property type="match status" value="1"/>
</dbReference>
<dbReference type="STRING" id="7574.A0A1S3KCX7"/>
<evidence type="ECO:0000256" key="5">
    <source>
        <dbReference type="ARBA" id="ARBA00022552"/>
    </source>
</evidence>
<feature type="region of interest" description="Disordered" evidence="9">
    <location>
        <begin position="507"/>
        <end position="721"/>
    </location>
</feature>
<dbReference type="GeneID" id="106180862"/>
<dbReference type="RefSeq" id="XP_013420485.1">
    <property type="nucleotide sequence ID" value="XM_013565031.1"/>
</dbReference>
<feature type="compositionally biased region" description="Pro residues" evidence="9">
    <location>
        <begin position="685"/>
        <end position="715"/>
    </location>
</feature>
<dbReference type="InterPro" id="IPR007504">
    <property type="entry name" value="H/ACA_rnp_Gar1/Naf1"/>
</dbReference>
<dbReference type="InterPro" id="IPR038664">
    <property type="entry name" value="Gar1/Naf1_Cbf5-bd_sf"/>
</dbReference>
<organism evidence="10 11">
    <name type="scientific">Lingula anatina</name>
    <name type="common">Brachiopod</name>
    <name type="synonym">Lingula unguis</name>
    <dbReference type="NCBI Taxonomy" id="7574"/>
    <lineage>
        <taxon>Eukaryota</taxon>
        <taxon>Metazoa</taxon>
        <taxon>Spiralia</taxon>
        <taxon>Lophotrochozoa</taxon>
        <taxon>Brachiopoda</taxon>
        <taxon>Linguliformea</taxon>
        <taxon>Lingulata</taxon>
        <taxon>Lingulida</taxon>
        <taxon>Linguloidea</taxon>
        <taxon>Lingulidae</taxon>
        <taxon>Lingula</taxon>
    </lineage>
</organism>
<protein>
    <recommendedName>
        <fullName evidence="3">H/ACA ribonucleoprotein complex non-core subunit NAF1</fullName>
    </recommendedName>
</protein>
<dbReference type="GO" id="GO:0005732">
    <property type="term" value="C:sno(s)RNA-containing ribonucleoprotein complex"/>
    <property type="evidence" value="ECO:0007669"/>
    <property type="project" value="InterPro"/>
</dbReference>
<dbReference type="KEGG" id="lak:106180862"/>
<feature type="region of interest" description="Disordered" evidence="9">
    <location>
        <begin position="733"/>
        <end position="765"/>
    </location>
</feature>
<feature type="region of interest" description="Disordered" evidence="9">
    <location>
        <begin position="273"/>
        <end position="298"/>
    </location>
</feature>
<evidence type="ECO:0000313" key="11">
    <source>
        <dbReference type="RefSeq" id="XP_013420485.1"/>
    </source>
</evidence>
<gene>
    <name evidence="11" type="primary">LOC106180862</name>
</gene>
<dbReference type="GO" id="GO:0001522">
    <property type="term" value="P:pseudouridine synthesis"/>
    <property type="evidence" value="ECO:0007669"/>
    <property type="project" value="InterPro"/>
</dbReference>
<evidence type="ECO:0000256" key="1">
    <source>
        <dbReference type="ARBA" id="ARBA00004123"/>
    </source>
</evidence>
<keyword evidence="11" id="KW-0687">Ribonucleoprotein</keyword>
<dbReference type="AlphaFoldDB" id="A0A1S3KCX7"/>
<name>A0A1S3KCX7_LINAN</name>
<evidence type="ECO:0000256" key="3">
    <source>
        <dbReference type="ARBA" id="ARBA00021438"/>
    </source>
</evidence>
<keyword evidence="8" id="KW-0539">Nucleus</keyword>
<accession>A0A1S3KCX7</accession>
<dbReference type="OrthoDB" id="21550at2759"/>
<proteinExistence type="inferred from homology"/>
<dbReference type="GO" id="GO:0043489">
    <property type="term" value="P:RNA stabilization"/>
    <property type="evidence" value="ECO:0007669"/>
    <property type="project" value="UniProtKB-ARBA"/>
</dbReference>
<dbReference type="InParanoid" id="A0A1S3KCX7"/>
<dbReference type="InterPro" id="IPR040309">
    <property type="entry name" value="Naf1"/>
</dbReference>
<keyword evidence="7" id="KW-0694">RNA-binding</keyword>
<evidence type="ECO:0000313" key="10">
    <source>
        <dbReference type="Proteomes" id="UP000085678"/>
    </source>
</evidence>
<dbReference type="FunFam" id="2.40.10.230:FF:000002">
    <property type="entry name" value="H/ACA ribonucleoprotein complex non-core subunit NAF1"/>
    <property type="match status" value="1"/>
</dbReference>
<dbReference type="GO" id="GO:0006364">
    <property type="term" value="P:rRNA processing"/>
    <property type="evidence" value="ECO:0007669"/>
    <property type="project" value="UniProtKB-KW"/>
</dbReference>
<evidence type="ECO:0000256" key="4">
    <source>
        <dbReference type="ARBA" id="ARBA00022517"/>
    </source>
</evidence>
<evidence type="ECO:0000256" key="2">
    <source>
        <dbReference type="ARBA" id="ARBA00009801"/>
    </source>
</evidence>
<evidence type="ECO:0000256" key="6">
    <source>
        <dbReference type="ARBA" id="ARBA00022553"/>
    </source>
</evidence>
<dbReference type="InterPro" id="IPR009000">
    <property type="entry name" value="Transl_B-barrel_sf"/>
</dbReference>
<reference evidence="11" key="1">
    <citation type="submission" date="2025-08" db="UniProtKB">
        <authorList>
            <consortium name="RefSeq"/>
        </authorList>
    </citation>
    <scope>IDENTIFICATION</scope>
    <source>
        <tissue evidence="11">Gonads</tissue>
    </source>
</reference>
<dbReference type="Pfam" id="PF04410">
    <property type="entry name" value="Gar1"/>
    <property type="match status" value="1"/>
</dbReference>
<evidence type="ECO:0000256" key="9">
    <source>
        <dbReference type="SAM" id="MobiDB-lite"/>
    </source>
</evidence>
<dbReference type="SUPFAM" id="SSF50447">
    <property type="entry name" value="Translation proteins"/>
    <property type="match status" value="1"/>
</dbReference>
<keyword evidence="5" id="KW-0698">rRNA processing</keyword>
<feature type="region of interest" description="Disordered" evidence="9">
    <location>
        <begin position="332"/>
        <end position="386"/>
    </location>
</feature>
<feature type="compositionally biased region" description="Pro residues" evidence="9">
    <location>
        <begin position="585"/>
        <end position="597"/>
    </location>
</feature>
<dbReference type="PANTHER" id="PTHR31633">
    <property type="entry name" value="H/ACA RIBONUCLEOPROTEIN COMPLEX NON-CORE SUBUNIT NAF1"/>
    <property type="match status" value="1"/>
</dbReference>
<feature type="compositionally biased region" description="Basic and acidic residues" evidence="9">
    <location>
        <begin position="111"/>
        <end position="121"/>
    </location>
</feature>
<feature type="compositionally biased region" description="Basic and acidic residues" evidence="9">
    <location>
        <begin position="507"/>
        <end position="516"/>
    </location>
</feature>
<dbReference type="GO" id="GO:0003723">
    <property type="term" value="F:RNA binding"/>
    <property type="evidence" value="ECO:0007669"/>
    <property type="project" value="UniProtKB-KW"/>
</dbReference>
<feature type="compositionally biased region" description="Polar residues" evidence="9">
    <location>
        <begin position="273"/>
        <end position="283"/>
    </location>
</feature>
<evidence type="ECO:0000256" key="8">
    <source>
        <dbReference type="ARBA" id="ARBA00023242"/>
    </source>
</evidence>
<keyword evidence="6" id="KW-0597">Phosphoprotein</keyword>
<feature type="compositionally biased region" description="Basic residues" evidence="9">
    <location>
        <begin position="561"/>
        <end position="572"/>
    </location>
</feature>
<dbReference type="GO" id="GO:0000493">
    <property type="term" value="P:box H/ACA snoRNP assembly"/>
    <property type="evidence" value="ECO:0007669"/>
    <property type="project" value="InterPro"/>
</dbReference>
<dbReference type="PANTHER" id="PTHR31633:SF1">
    <property type="entry name" value="H_ACA RIBONUCLEOPROTEIN COMPLEX NON-CORE SUBUNIT NAF1"/>
    <property type="match status" value="1"/>
</dbReference>
<keyword evidence="10" id="KW-1185">Reference proteome</keyword>
<keyword evidence="4" id="KW-0690">Ribosome biogenesis</keyword>
<feature type="compositionally biased region" description="Acidic residues" evidence="9">
    <location>
        <begin position="339"/>
        <end position="369"/>
    </location>
</feature>
<feature type="region of interest" description="Disordered" evidence="9">
    <location>
        <begin position="102"/>
        <end position="131"/>
    </location>
</feature>
<comment type="subcellular location">
    <subcellularLocation>
        <location evidence="1">Nucleus</location>
    </subcellularLocation>
</comment>
<evidence type="ECO:0000256" key="7">
    <source>
        <dbReference type="ARBA" id="ARBA00022884"/>
    </source>
</evidence>
<sequence length="765" mass="83877">MDFKTPLTVPLDKIDVCPMEKAGECLIQPNNKHISAMQETRIVEEHLEVKTTHAVPAVATKIVSNESDAVMEEDNNQALIKQENIIEEDQNIGFDLTKVKTEKEDGYEENTGEHKPVENTDSKTTGANSFPDVSCLSSLPLTDIKQENDITKPEGHGYGLQEAVTTSTHHISSVTMDGLGKVTEDTVAAQPMSASCNDNVTVAGNSRNIVGTERTENSNKVIMIAQEDIKKENGEESVHFKLEPYQESFSQSSGHISSMTFERLVQTSGDAVSTKFTSDSNESAAAEDISGNISDTVGTENRTDVFLNTQAEIKVEDGEEIVHFKVEPSKANAVYRQEDTEDSSCDSSDSTDSDDSSTDSSDDETSDMEIPEKTSTSKPIPVKTKGEFTLEDLPPIEELEIDVDDTVVMREIGKVSQILGTLVVIQQYPNLPALNEETVLFMEGRVVLGQIFEVFGPVPQPCYSVRFNSAEDIESKGVTVGQVITCAPEVEDLTHYVFVEQLKRMKGSDASWEHNNEPPPRFLDYSDDEEEQRMKTRMRGRGGEPGSEGGDEASDTAANTPKRKKNRTKKHPGSGDWEPGASQGPAPPPQQRWPPNPWNQGPPMRGPAWSPWGPPRHMHPRFSGPHLGMPPRPRSWGPRPRYPLHGQWPSQGQGQNLGERFPKAPVYTRNPHPMQTDPQGAMLGFPPPVGPLPQFVPQPPQYMPPPPQSSAPQMPPMTSVPMMDSRFVQNDQGLASVSGSAPAPPPPVVTQFGGVPSFQPGPAYR</sequence>
<dbReference type="Proteomes" id="UP000085678">
    <property type="component" value="Unplaced"/>
</dbReference>
<dbReference type="GO" id="GO:0005634">
    <property type="term" value="C:nucleus"/>
    <property type="evidence" value="ECO:0007669"/>
    <property type="project" value="UniProtKB-SubCell"/>
</dbReference>
<comment type="similarity">
    <text evidence="2">Belongs to the NAF1 family.</text>
</comment>